<proteinExistence type="predicted"/>
<dbReference type="PROSITE" id="PS50949">
    <property type="entry name" value="HTH_GNTR"/>
    <property type="match status" value="1"/>
</dbReference>
<feature type="region of interest" description="Disordered" evidence="4">
    <location>
        <begin position="1"/>
        <end position="21"/>
    </location>
</feature>
<protein>
    <submittedName>
        <fullName evidence="7">GntR family transcriptional regulator</fullName>
    </submittedName>
</protein>
<evidence type="ECO:0000313" key="6">
    <source>
        <dbReference type="EMBL" id="ANN67995.1"/>
    </source>
</evidence>
<dbReference type="SUPFAM" id="SSF64288">
    <property type="entry name" value="Chorismate lyase-like"/>
    <property type="match status" value="1"/>
</dbReference>
<evidence type="ECO:0000313" key="8">
    <source>
        <dbReference type="Proteomes" id="UP000091897"/>
    </source>
</evidence>
<dbReference type="SUPFAM" id="SSF46785">
    <property type="entry name" value="Winged helix' DNA-binding domain"/>
    <property type="match status" value="1"/>
</dbReference>
<dbReference type="Proteomes" id="UP000092213">
    <property type="component" value="Chromosome"/>
</dbReference>
<keyword evidence="3" id="KW-0804">Transcription</keyword>
<organism evidence="7 9">
    <name type="scientific">Bordetella bronchialis</name>
    <dbReference type="NCBI Taxonomy" id="463025"/>
    <lineage>
        <taxon>Bacteria</taxon>
        <taxon>Pseudomonadati</taxon>
        <taxon>Pseudomonadota</taxon>
        <taxon>Betaproteobacteria</taxon>
        <taxon>Burkholderiales</taxon>
        <taxon>Alcaligenaceae</taxon>
        <taxon>Bordetella</taxon>
    </lineage>
</organism>
<evidence type="ECO:0000256" key="3">
    <source>
        <dbReference type="ARBA" id="ARBA00023163"/>
    </source>
</evidence>
<reference evidence="8 9" key="1">
    <citation type="submission" date="2016-06" db="EMBL/GenBank/DDBJ databases">
        <title>Complete genome sequences of Bordetella bronchialis and Bordetella flabilis.</title>
        <authorList>
            <person name="LiPuma J.J."/>
            <person name="Spilker T."/>
        </authorList>
    </citation>
    <scope>NUCLEOTIDE SEQUENCE [LARGE SCALE GENOMIC DNA]</scope>
    <source>
        <strain evidence="7 9">AU17976</strain>
        <strain evidence="6 8">AU3182</strain>
    </source>
</reference>
<dbReference type="InterPro" id="IPR011663">
    <property type="entry name" value="UTRA"/>
</dbReference>
<dbReference type="InterPro" id="IPR000524">
    <property type="entry name" value="Tscrpt_reg_HTH_GntR"/>
</dbReference>
<evidence type="ECO:0000313" key="7">
    <source>
        <dbReference type="EMBL" id="ANN73086.1"/>
    </source>
</evidence>
<dbReference type="Pfam" id="PF07702">
    <property type="entry name" value="UTRA"/>
    <property type="match status" value="1"/>
</dbReference>
<dbReference type="EMBL" id="CP016171">
    <property type="protein sequence ID" value="ANN73086.1"/>
    <property type="molecule type" value="Genomic_DNA"/>
</dbReference>
<accession>A0A193FJZ6</accession>
<dbReference type="FunFam" id="1.10.10.10:FF:000079">
    <property type="entry name" value="GntR family transcriptional regulator"/>
    <property type="match status" value="1"/>
</dbReference>
<dbReference type="SMART" id="SM00866">
    <property type="entry name" value="UTRA"/>
    <property type="match status" value="1"/>
</dbReference>
<dbReference type="SMART" id="SM00345">
    <property type="entry name" value="HTH_GNTR"/>
    <property type="match status" value="1"/>
</dbReference>
<dbReference type="PANTHER" id="PTHR44846:SF1">
    <property type="entry name" value="MANNOSYL-D-GLYCERATE TRANSPORT_METABOLISM SYSTEM REPRESSOR MNGR-RELATED"/>
    <property type="match status" value="1"/>
</dbReference>
<dbReference type="InterPro" id="IPR036390">
    <property type="entry name" value="WH_DNA-bd_sf"/>
</dbReference>
<dbReference type="KEGG" id="bbro:BAU06_18340"/>
<dbReference type="Gene3D" id="1.10.10.10">
    <property type="entry name" value="Winged helix-like DNA-binding domain superfamily/Winged helix DNA-binding domain"/>
    <property type="match status" value="1"/>
</dbReference>
<evidence type="ECO:0000313" key="9">
    <source>
        <dbReference type="Proteomes" id="UP000092213"/>
    </source>
</evidence>
<dbReference type="InterPro" id="IPR050679">
    <property type="entry name" value="Bact_HTH_transcr_reg"/>
</dbReference>
<dbReference type="GO" id="GO:0003700">
    <property type="term" value="F:DNA-binding transcription factor activity"/>
    <property type="evidence" value="ECO:0007669"/>
    <property type="project" value="InterPro"/>
</dbReference>
<dbReference type="OrthoDB" id="2530535at2"/>
<feature type="compositionally biased region" description="Basic and acidic residues" evidence="4">
    <location>
        <begin position="1"/>
        <end position="10"/>
    </location>
</feature>
<dbReference type="CDD" id="cd07377">
    <property type="entry name" value="WHTH_GntR"/>
    <property type="match status" value="1"/>
</dbReference>
<dbReference type="Proteomes" id="UP000091897">
    <property type="component" value="Chromosome"/>
</dbReference>
<dbReference type="InterPro" id="IPR028978">
    <property type="entry name" value="Chorismate_lyase_/UTRA_dom_sf"/>
</dbReference>
<evidence type="ECO:0000256" key="4">
    <source>
        <dbReference type="SAM" id="MobiDB-lite"/>
    </source>
</evidence>
<dbReference type="EMBL" id="CP016170">
    <property type="protein sequence ID" value="ANN67995.1"/>
    <property type="molecule type" value="Genomic_DNA"/>
</dbReference>
<dbReference type="GO" id="GO:0045892">
    <property type="term" value="P:negative regulation of DNA-templated transcription"/>
    <property type="evidence" value="ECO:0007669"/>
    <property type="project" value="TreeGrafter"/>
</dbReference>
<keyword evidence="1" id="KW-0805">Transcription regulation</keyword>
<dbReference type="Gene3D" id="3.40.1410.10">
    <property type="entry name" value="Chorismate lyase-like"/>
    <property type="match status" value="1"/>
</dbReference>
<dbReference type="AlphaFoldDB" id="A0A193FJZ6"/>
<sequence>MADPRPEISPRTKGAAGQGGASAAFSPLYRQIKELLVQSLDRGEWKPGELIPSEIELAARFQVSQGTVRKAVDELAAEHVLLRRQGKGTFVATHHEARVRFRFLRLAGDEGVEGEIAESHVQECRRMRASAEVARALELRAGETVVAIRRLLTFGGIPTVLDDIYLPGSIFRRLTLELLTANKAPLYGFLESEFGVSMIRADEKLRAVAATPEAAAILKVAPGSPLLQVDRTSYTYGDRPMEVRRGLYLTDRYHYRNSLN</sequence>
<dbReference type="GO" id="GO:0003677">
    <property type="term" value="F:DNA binding"/>
    <property type="evidence" value="ECO:0007669"/>
    <property type="project" value="UniProtKB-KW"/>
</dbReference>
<dbReference type="STRING" id="463025.BAU08_18565"/>
<keyword evidence="8" id="KW-1185">Reference proteome</keyword>
<dbReference type="RefSeq" id="WP_066353291.1">
    <property type="nucleotide sequence ID" value="NZ_CBCSFJ010000010.1"/>
</dbReference>
<keyword evidence="2" id="KW-0238">DNA-binding</keyword>
<dbReference type="InterPro" id="IPR036388">
    <property type="entry name" value="WH-like_DNA-bd_sf"/>
</dbReference>
<evidence type="ECO:0000259" key="5">
    <source>
        <dbReference type="PROSITE" id="PS50949"/>
    </source>
</evidence>
<dbReference type="Pfam" id="PF00392">
    <property type="entry name" value="GntR"/>
    <property type="match status" value="1"/>
</dbReference>
<dbReference type="PRINTS" id="PR00035">
    <property type="entry name" value="HTHGNTR"/>
</dbReference>
<dbReference type="PANTHER" id="PTHR44846">
    <property type="entry name" value="MANNOSYL-D-GLYCERATE TRANSPORT/METABOLISM SYSTEM REPRESSOR MNGR-RELATED"/>
    <property type="match status" value="1"/>
</dbReference>
<feature type="domain" description="HTH gntR-type" evidence="5">
    <location>
        <begin position="26"/>
        <end position="94"/>
    </location>
</feature>
<evidence type="ECO:0000256" key="1">
    <source>
        <dbReference type="ARBA" id="ARBA00023015"/>
    </source>
</evidence>
<evidence type="ECO:0000256" key="2">
    <source>
        <dbReference type="ARBA" id="ARBA00023125"/>
    </source>
</evidence>
<gene>
    <name evidence="6" type="ORF">BAU06_18340</name>
    <name evidence="7" type="ORF">BAU08_18565</name>
</gene>
<name>A0A193FJZ6_9BORD</name>